<dbReference type="Proteomes" id="UP000053328">
    <property type="component" value="Unassembled WGS sequence"/>
</dbReference>
<dbReference type="GO" id="GO:0030091">
    <property type="term" value="P:protein repair"/>
    <property type="evidence" value="ECO:0007669"/>
    <property type="project" value="InterPro"/>
</dbReference>
<dbReference type="InterPro" id="IPR011057">
    <property type="entry name" value="Mss4-like_sf"/>
</dbReference>
<dbReference type="STRING" id="91928.A0A0D1ZTV9"/>
<keyword evidence="2 5" id="KW-0479">Metal-binding</keyword>
<keyword evidence="3 5" id="KW-0862">Zinc</keyword>
<accession>A0A0D1ZTV9</accession>
<dbReference type="EMBL" id="KN847495">
    <property type="protein sequence ID" value="KIW16237.1"/>
    <property type="molecule type" value="Genomic_DNA"/>
</dbReference>
<dbReference type="OrthoDB" id="44061at2759"/>
<dbReference type="InterPro" id="IPR002579">
    <property type="entry name" value="Met_Sox_Rdtase_MsrB_dom"/>
</dbReference>
<comment type="catalytic activity">
    <reaction evidence="5">
        <text>L-methionyl-[protein] + [thioredoxin]-disulfide + H2O = L-methionyl-(R)-S-oxide-[protein] + [thioredoxin]-dithiol</text>
        <dbReference type="Rhea" id="RHEA:24164"/>
        <dbReference type="Rhea" id="RHEA-COMP:10698"/>
        <dbReference type="Rhea" id="RHEA-COMP:10700"/>
        <dbReference type="Rhea" id="RHEA-COMP:12313"/>
        <dbReference type="Rhea" id="RHEA-COMP:12314"/>
        <dbReference type="ChEBI" id="CHEBI:15377"/>
        <dbReference type="ChEBI" id="CHEBI:16044"/>
        <dbReference type="ChEBI" id="CHEBI:29950"/>
        <dbReference type="ChEBI" id="CHEBI:45764"/>
        <dbReference type="ChEBI" id="CHEBI:50058"/>
        <dbReference type="EC" id="1.8.4.12"/>
    </reaction>
</comment>
<dbReference type="GO" id="GO:0006979">
    <property type="term" value="P:response to oxidative stress"/>
    <property type="evidence" value="ECO:0007669"/>
    <property type="project" value="InterPro"/>
</dbReference>
<comment type="similarity">
    <text evidence="1 5">Belongs to the MsrB Met sulfoxide reductase family.</text>
</comment>
<dbReference type="GeneID" id="27333371"/>
<proteinExistence type="inferred from homology"/>
<dbReference type="FunFam" id="2.170.150.20:FF:000009">
    <property type="entry name" value="Peptide-methionine (R)-S-oxide reductase"/>
    <property type="match status" value="1"/>
</dbReference>
<dbReference type="EC" id="1.8.4.12" evidence="5"/>
<protein>
    <recommendedName>
        <fullName evidence="5">Peptide-methionine (R)-S-oxide reductase</fullName>
        <ecNumber evidence="5">1.8.4.12</ecNumber>
    </recommendedName>
</protein>
<dbReference type="PROSITE" id="PS51790">
    <property type="entry name" value="MSRB"/>
    <property type="match status" value="1"/>
</dbReference>
<keyword evidence="8" id="KW-1185">Reference proteome</keyword>
<sequence>MSYPDGRSDDEWRAVLNKEQFRVLREKGTEAPFTGEFDKHMPSAGVYTCAGCNAPLYKANHKFKSGCGWPAYFDSIPGAVTRHTDNSFGMERTEIVCSNCGGHLGHVFKGEGYPTPTDERHCVNSISLKFHEKEDGSDDKPAGNGDAK</sequence>
<dbReference type="GO" id="GO:0046872">
    <property type="term" value="F:metal ion binding"/>
    <property type="evidence" value="ECO:0007669"/>
    <property type="project" value="UniProtKB-KW"/>
</dbReference>
<dbReference type="VEuPathDB" id="FungiDB:PV08_06288"/>
<dbReference type="GO" id="GO:0033743">
    <property type="term" value="F:peptide-methionine (R)-S-oxide reductase activity"/>
    <property type="evidence" value="ECO:0007669"/>
    <property type="project" value="UniProtKB-EC"/>
</dbReference>
<dbReference type="PANTHER" id="PTHR46081">
    <property type="entry name" value="PEPTIDE METHIONINE SULFOXIDE REDUCTASE 2"/>
    <property type="match status" value="1"/>
</dbReference>
<evidence type="ECO:0000313" key="7">
    <source>
        <dbReference type="EMBL" id="KIW16237.1"/>
    </source>
</evidence>
<dbReference type="RefSeq" id="XP_016236453.1">
    <property type="nucleotide sequence ID" value="XM_016380626.1"/>
</dbReference>
<dbReference type="PANTHER" id="PTHR46081:SF8">
    <property type="entry name" value="PEPTIDE METHIONINE SULFOXIDE REDUCTASE 2"/>
    <property type="match status" value="1"/>
</dbReference>
<evidence type="ECO:0000256" key="3">
    <source>
        <dbReference type="ARBA" id="ARBA00022833"/>
    </source>
</evidence>
<comment type="cofactor">
    <cofactor evidence="5">
        <name>Zn(2+)</name>
        <dbReference type="ChEBI" id="CHEBI:29105"/>
    </cofactor>
    <text evidence="5">Binds 1 zinc ion per subunit.</text>
</comment>
<evidence type="ECO:0000256" key="5">
    <source>
        <dbReference type="RuleBase" id="RU365044"/>
    </source>
</evidence>
<dbReference type="InterPro" id="IPR028427">
    <property type="entry name" value="Met_Sox_Rdtase_MsrB"/>
</dbReference>
<evidence type="ECO:0000256" key="2">
    <source>
        <dbReference type="ARBA" id="ARBA00022723"/>
    </source>
</evidence>
<evidence type="ECO:0000256" key="1">
    <source>
        <dbReference type="ARBA" id="ARBA00007174"/>
    </source>
</evidence>
<dbReference type="SUPFAM" id="SSF51316">
    <property type="entry name" value="Mss4-like"/>
    <property type="match status" value="1"/>
</dbReference>
<feature type="domain" description="MsrB" evidence="6">
    <location>
        <begin position="9"/>
        <end position="133"/>
    </location>
</feature>
<reference evidence="7 8" key="1">
    <citation type="submission" date="2015-01" db="EMBL/GenBank/DDBJ databases">
        <title>The Genome Sequence of Exophiala spinifera CBS89968.</title>
        <authorList>
            <consortium name="The Broad Institute Genomics Platform"/>
            <person name="Cuomo C."/>
            <person name="de Hoog S."/>
            <person name="Gorbushina A."/>
            <person name="Stielow B."/>
            <person name="Teixiera M."/>
            <person name="Abouelleil A."/>
            <person name="Chapman S.B."/>
            <person name="Priest M."/>
            <person name="Young S.K."/>
            <person name="Wortman J."/>
            <person name="Nusbaum C."/>
            <person name="Birren B."/>
        </authorList>
    </citation>
    <scope>NUCLEOTIDE SEQUENCE [LARGE SCALE GENOMIC DNA]</scope>
    <source>
        <strain evidence="7 8">CBS 89968</strain>
    </source>
</reference>
<evidence type="ECO:0000313" key="8">
    <source>
        <dbReference type="Proteomes" id="UP000053328"/>
    </source>
</evidence>
<name>A0A0D1ZTV9_9EURO</name>
<dbReference type="HOGENOM" id="CLU_031040_8_1_1"/>
<dbReference type="AlphaFoldDB" id="A0A0D1ZTV9"/>
<keyword evidence="4 5" id="KW-0560">Oxidoreductase</keyword>
<dbReference type="Gene3D" id="2.170.150.20">
    <property type="entry name" value="Peptide methionine sulfoxide reductase"/>
    <property type="match status" value="1"/>
</dbReference>
<dbReference type="NCBIfam" id="TIGR00357">
    <property type="entry name" value="peptide-methionine (R)-S-oxide reductase MsrB"/>
    <property type="match status" value="1"/>
</dbReference>
<evidence type="ECO:0000256" key="4">
    <source>
        <dbReference type="ARBA" id="ARBA00023002"/>
    </source>
</evidence>
<evidence type="ECO:0000259" key="6">
    <source>
        <dbReference type="PROSITE" id="PS51790"/>
    </source>
</evidence>
<gene>
    <name evidence="7" type="ORF">PV08_06288</name>
</gene>
<dbReference type="Pfam" id="PF01641">
    <property type="entry name" value="SelR"/>
    <property type="match status" value="1"/>
</dbReference>
<organism evidence="7 8">
    <name type="scientific">Exophiala spinifera</name>
    <dbReference type="NCBI Taxonomy" id="91928"/>
    <lineage>
        <taxon>Eukaryota</taxon>
        <taxon>Fungi</taxon>
        <taxon>Dikarya</taxon>
        <taxon>Ascomycota</taxon>
        <taxon>Pezizomycotina</taxon>
        <taxon>Eurotiomycetes</taxon>
        <taxon>Chaetothyriomycetidae</taxon>
        <taxon>Chaetothyriales</taxon>
        <taxon>Herpotrichiellaceae</taxon>
        <taxon>Exophiala</taxon>
    </lineage>
</organism>